<dbReference type="Proteomes" id="UP001338125">
    <property type="component" value="Unassembled WGS sequence"/>
</dbReference>
<sequence>MLNKATLLGALGLLSSTYASPLELAQRDACNHDNLLRCFIDTRYSVSATSYCAALTPYTTTVATVTATATQTSWTTVVDSTQTDTISSTATVYTATVPSATVTVTIGAAPVKVKARDASRITSACSCISVPASTVSVTYTAGTQTVTDTSTAHTTATVSTTAWATVSTVLTSGISTVSVNPPVPTNVVPNPSFNTGNAAGWSFYSNNPGGYSANVYTVPNFQGQNTYAYGIQETGSTGFAFGQSPTFTLQQGTYTFTIVEANTMFNTGGLGGPGIAFVIAGSDGSQVLNTAANGGVFIGNGNGLSWYRFTYTFNVPANAAGSNCNLRLWVNLPHGAVSYFFDDISIIIQV</sequence>
<accession>A0ABR0SZ47</accession>
<reference evidence="2 3" key="1">
    <citation type="submission" date="2024-01" db="EMBL/GenBank/DDBJ databases">
        <title>Complete genome of Cladobotryum mycophilum ATHUM6906.</title>
        <authorList>
            <person name="Christinaki A.C."/>
            <person name="Myridakis A.I."/>
            <person name="Kouvelis V.N."/>
        </authorList>
    </citation>
    <scope>NUCLEOTIDE SEQUENCE [LARGE SCALE GENOMIC DNA]</scope>
    <source>
        <strain evidence="2 3">ATHUM6906</strain>
    </source>
</reference>
<feature type="signal peptide" evidence="1">
    <location>
        <begin position="1"/>
        <end position="19"/>
    </location>
</feature>
<organism evidence="2 3">
    <name type="scientific">Cladobotryum mycophilum</name>
    <dbReference type="NCBI Taxonomy" id="491253"/>
    <lineage>
        <taxon>Eukaryota</taxon>
        <taxon>Fungi</taxon>
        <taxon>Dikarya</taxon>
        <taxon>Ascomycota</taxon>
        <taxon>Pezizomycotina</taxon>
        <taxon>Sordariomycetes</taxon>
        <taxon>Hypocreomycetidae</taxon>
        <taxon>Hypocreales</taxon>
        <taxon>Hypocreaceae</taxon>
        <taxon>Cladobotryum</taxon>
    </lineage>
</organism>
<evidence type="ECO:0000256" key="1">
    <source>
        <dbReference type="SAM" id="SignalP"/>
    </source>
</evidence>
<keyword evidence="1" id="KW-0732">Signal</keyword>
<feature type="chain" id="PRO_5047403155" description="PA14 domain-containing protein" evidence="1">
    <location>
        <begin position="20"/>
        <end position="350"/>
    </location>
</feature>
<evidence type="ECO:0000313" key="3">
    <source>
        <dbReference type="Proteomes" id="UP001338125"/>
    </source>
</evidence>
<dbReference type="Gene3D" id="2.60.120.260">
    <property type="entry name" value="Galactose-binding domain-like"/>
    <property type="match status" value="1"/>
</dbReference>
<dbReference type="EMBL" id="JAVFKD010000002">
    <property type="protein sequence ID" value="KAK5996996.1"/>
    <property type="molecule type" value="Genomic_DNA"/>
</dbReference>
<gene>
    <name evidence="2" type="ORF">PT974_02345</name>
</gene>
<keyword evidence="3" id="KW-1185">Reference proteome</keyword>
<evidence type="ECO:0008006" key="4">
    <source>
        <dbReference type="Google" id="ProtNLM"/>
    </source>
</evidence>
<name>A0ABR0SZ47_9HYPO</name>
<comment type="caution">
    <text evidence="2">The sequence shown here is derived from an EMBL/GenBank/DDBJ whole genome shotgun (WGS) entry which is preliminary data.</text>
</comment>
<evidence type="ECO:0000313" key="2">
    <source>
        <dbReference type="EMBL" id="KAK5996996.1"/>
    </source>
</evidence>
<protein>
    <recommendedName>
        <fullName evidence="4">PA14 domain-containing protein</fullName>
    </recommendedName>
</protein>
<proteinExistence type="predicted"/>